<gene>
    <name evidence="1" type="ORF">E3T53_04750</name>
</gene>
<dbReference type="Pfam" id="PF02720">
    <property type="entry name" value="DUF222"/>
    <property type="match status" value="1"/>
</dbReference>
<sequence length="248" mass="26901">MEGPLEGLTGLDEQLRAPAAAVADHRRLSDTYSAFLSGTISARSRRELGATGLSARQGFITPEAMVQHATGTARGEAAKLVAAGTLMAETDRAEKTVHNTAQHPETRLPVRPVPWQAPVVHAVTSGALSVDAADALRRGLGDVDQPVTAESLVTALTRVLKEAADLTTDQLFKRARRRRDELDEAGIKAREKQARDDTRFTIFRRADGMVAVNALLAPEQREWWVSTFDCVTSPRRGGVRFVDPEKAA</sequence>
<accession>A0A4Y8KP82</accession>
<evidence type="ECO:0000313" key="1">
    <source>
        <dbReference type="EMBL" id="TFD80391.1"/>
    </source>
</evidence>
<organism evidence="1 2">
    <name type="scientific">Cryobacterium psychrophilum</name>
    <dbReference type="NCBI Taxonomy" id="41988"/>
    <lineage>
        <taxon>Bacteria</taxon>
        <taxon>Bacillati</taxon>
        <taxon>Actinomycetota</taxon>
        <taxon>Actinomycetes</taxon>
        <taxon>Micrococcales</taxon>
        <taxon>Microbacteriaceae</taxon>
        <taxon>Cryobacterium</taxon>
    </lineage>
</organism>
<proteinExistence type="predicted"/>
<dbReference type="EMBL" id="SOHQ01000015">
    <property type="protein sequence ID" value="TFD80391.1"/>
    <property type="molecule type" value="Genomic_DNA"/>
</dbReference>
<keyword evidence="2" id="KW-1185">Reference proteome</keyword>
<protein>
    <submittedName>
        <fullName evidence="1">DUF222 domain-containing protein</fullName>
    </submittedName>
</protein>
<dbReference type="InterPro" id="IPR003870">
    <property type="entry name" value="DUF222"/>
</dbReference>
<evidence type="ECO:0000313" key="2">
    <source>
        <dbReference type="Proteomes" id="UP000298218"/>
    </source>
</evidence>
<dbReference type="OrthoDB" id="5177627at2"/>
<reference evidence="1 2" key="1">
    <citation type="submission" date="2019-03" db="EMBL/GenBank/DDBJ databases">
        <title>Genomics of glacier-inhabiting Cryobacterium strains.</title>
        <authorList>
            <person name="Liu Q."/>
            <person name="Xin Y.-H."/>
        </authorList>
    </citation>
    <scope>NUCLEOTIDE SEQUENCE [LARGE SCALE GENOMIC DNA]</scope>
    <source>
        <strain evidence="1 2">CGMCC 1.4292</strain>
    </source>
</reference>
<dbReference type="Proteomes" id="UP000298218">
    <property type="component" value="Unassembled WGS sequence"/>
</dbReference>
<comment type="caution">
    <text evidence="1">The sequence shown here is derived from an EMBL/GenBank/DDBJ whole genome shotgun (WGS) entry which is preliminary data.</text>
</comment>
<dbReference type="AlphaFoldDB" id="A0A4Y8KP82"/>
<name>A0A4Y8KP82_9MICO</name>